<feature type="disulfide bond" evidence="12">
    <location>
        <begin position="2611"/>
        <end position="2620"/>
    </location>
</feature>
<evidence type="ECO:0000259" key="16">
    <source>
        <dbReference type="PROSITE" id="PS51092"/>
    </source>
</evidence>
<feature type="domain" description="EGF-like" evidence="15">
    <location>
        <begin position="1591"/>
        <end position="1626"/>
    </location>
</feature>
<dbReference type="GO" id="GO:0023052">
    <property type="term" value="P:signaling"/>
    <property type="evidence" value="ECO:0007669"/>
    <property type="project" value="UniProtKB-ARBA"/>
</dbReference>
<feature type="disulfide bond" evidence="12">
    <location>
        <begin position="2418"/>
        <end position="2427"/>
    </location>
</feature>
<feature type="domain" description="EGF-like" evidence="15">
    <location>
        <begin position="2352"/>
        <end position="2390"/>
    </location>
</feature>
<feature type="disulfide bond" evidence="12">
    <location>
        <begin position="2572"/>
        <end position="2581"/>
    </location>
</feature>
<dbReference type="SUPFAM" id="SSF57184">
    <property type="entry name" value="Growth factor receptor domain"/>
    <property type="match status" value="1"/>
</dbReference>
<evidence type="ECO:0000313" key="18">
    <source>
        <dbReference type="Proteomes" id="UP000663864"/>
    </source>
</evidence>
<feature type="disulfide bond" evidence="12">
    <location>
        <begin position="2166"/>
        <end position="2183"/>
    </location>
</feature>
<feature type="domain" description="EGF-like" evidence="15">
    <location>
        <begin position="4135"/>
        <end position="4172"/>
    </location>
</feature>
<feature type="transmembrane region" description="Helical" evidence="14">
    <location>
        <begin position="91"/>
        <end position="112"/>
    </location>
</feature>
<feature type="domain" description="EGF-like" evidence="15">
    <location>
        <begin position="1628"/>
        <end position="1669"/>
    </location>
</feature>
<keyword evidence="4 14" id="KW-0812">Transmembrane</keyword>
<keyword evidence="11" id="KW-0325">Glycoprotein</keyword>
<keyword evidence="8 14" id="KW-1133">Transmembrane helix</keyword>
<feature type="disulfide bond" evidence="12">
    <location>
        <begin position="2340"/>
        <end position="2349"/>
    </location>
</feature>
<dbReference type="PROSITE" id="PS01186">
    <property type="entry name" value="EGF_2"/>
    <property type="match status" value="30"/>
</dbReference>
<feature type="domain" description="EGF-like" evidence="15">
    <location>
        <begin position="1906"/>
        <end position="1943"/>
    </location>
</feature>
<dbReference type="Gene3D" id="2.10.10.10">
    <property type="entry name" value="Fibronectin, type II, collagen-binding"/>
    <property type="match status" value="2"/>
</dbReference>
<feature type="disulfide bond" evidence="12">
    <location>
        <begin position="2691"/>
        <end position="2700"/>
    </location>
</feature>
<feature type="domain" description="EGF-like" evidence="15">
    <location>
        <begin position="867"/>
        <end position="903"/>
    </location>
</feature>
<feature type="domain" description="EGF-like" evidence="15">
    <location>
        <begin position="2430"/>
        <end position="2466"/>
    </location>
</feature>
<feature type="disulfide bond" evidence="12">
    <location>
        <begin position="1258"/>
        <end position="1275"/>
    </location>
</feature>
<feature type="domain" description="EGF-like" evidence="15">
    <location>
        <begin position="2584"/>
        <end position="2621"/>
    </location>
</feature>
<dbReference type="SUPFAM" id="SSF57440">
    <property type="entry name" value="Kringle-like"/>
    <property type="match status" value="2"/>
</dbReference>
<feature type="disulfide bond" evidence="12">
    <location>
        <begin position="2012"/>
        <end position="2021"/>
    </location>
</feature>
<feature type="domain" description="EGF-like" evidence="15">
    <location>
        <begin position="4214"/>
        <end position="4250"/>
    </location>
</feature>
<feature type="domain" description="EGF-like" evidence="15">
    <location>
        <begin position="2274"/>
        <end position="2311"/>
    </location>
</feature>
<name>A0A814G6S5_9BILA</name>
<feature type="domain" description="EGF-like" evidence="15">
    <location>
        <begin position="682"/>
        <end position="720"/>
    </location>
</feature>
<feature type="domain" description="EGF-like" evidence="15">
    <location>
        <begin position="3477"/>
        <end position="3514"/>
    </location>
</feature>
<feature type="disulfide bond" evidence="12">
    <location>
        <begin position="2380"/>
        <end position="2389"/>
    </location>
</feature>
<feature type="disulfide bond" evidence="12">
    <location>
        <begin position="3504"/>
        <end position="3513"/>
    </location>
</feature>
<feature type="disulfide bond" evidence="12">
    <location>
        <begin position="1933"/>
        <end position="1942"/>
    </location>
</feature>
<feature type="disulfide bond" evidence="12">
    <location>
        <begin position="1456"/>
        <end position="1465"/>
    </location>
</feature>
<feature type="disulfide bond" evidence="12">
    <location>
        <begin position="3540"/>
        <end position="3549"/>
    </location>
</feature>
<evidence type="ECO:0000256" key="4">
    <source>
        <dbReference type="ARBA" id="ARBA00022692"/>
    </source>
</evidence>
<feature type="disulfide bond" evidence="12">
    <location>
        <begin position="1697"/>
        <end position="1706"/>
    </location>
</feature>
<feature type="domain" description="EGF-like" evidence="15">
    <location>
        <begin position="2157"/>
        <end position="2196"/>
    </location>
</feature>
<protein>
    <submittedName>
        <fullName evidence="17">Uncharacterized protein</fullName>
    </submittedName>
</protein>
<feature type="disulfide bond" evidence="12">
    <location>
        <begin position="3994"/>
        <end position="4003"/>
    </location>
</feature>
<feature type="domain" description="EGF-like" evidence="15">
    <location>
        <begin position="3671"/>
        <end position="3708"/>
    </location>
</feature>
<comment type="caution">
    <text evidence="13">Lacks conserved residue(s) required for the propagation of feature annotation.</text>
</comment>
<feature type="domain" description="EGF-like" evidence="15">
    <location>
        <begin position="2545"/>
        <end position="2582"/>
    </location>
</feature>
<feature type="disulfide bond" evidence="12">
    <location>
        <begin position="582"/>
        <end position="591"/>
    </location>
</feature>
<feature type="disulfide bond" evidence="12">
    <location>
        <begin position="1639"/>
        <end position="1656"/>
    </location>
</feature>
<feature type="disulfide bond" evidence="12">
    <location>
        <begin position="3828"/>
        <end position="3838"/>
    </location>
</feature>
<feature type="domain" description="EGF-like" evidence="15">
    <location>
        <begin position="2198"/>
        <end position="2234"/>
    </location>
</feature>
<feature type="disulfide bond" evidence="12">
    <location>
        <begin position="3304"/>
        <end position="3313"/>
    </location>
</feature>
<feature type="domain" description="EGF-like" evidence="15">
    <location>
        <begin position="904"/>
        <end position="941"/>
    </location>
</feature>
<dbReference type="Pfam" id="PF00040">
    <property type="entry name" value="fn2"/>
    <property type="match status" value="2"/>
</dbReference>
<dbReference type="GO" id="GO:0045197">
    <property type="term" value="P:establishment or maintenance of epithelial cell apical/basal polarity"/>
    <property type="evidence" value="ECO:0007669"/>
    <property type="project" value="TreeGrafter"/>
</dbReference>
<feature type="domain" description="EGF-like" evidence="15">
    <location>
        <begin position="2663"/>
        <end position="2701"/>
    </location>
</feature>
<dbReference type="InterPro" id="IPR021369">
    <property type="entry name" value="DUF2985"/>
</dbReference>
<feature type="domain" description="EGF-like" evidence="15">
    <location>
        <begin position="4252"/>
        <end position="4288"/>
    </location>
</feature>
<feature type="disulfide bond" evidence="12">
    <location>
        <begin position="3385"/>
        <end position="3394"/>
    </location>
</feature>
<feature type="domain" description="EGF-like" evidence="15">
    <location>
        <begin position="1670"/>
        <end position="1707"/>
    </location>
</feature>
<feature type="disulfide bond" evidence="12">
    <location>
        <begin position="2145"/>
        <end position="2154"/>
    </location>
</feature>
<feature type="disulfide bond" evidence="12">
    <location>
        <begin position="1020"/>
        <end position="1029"/>
    </location>
</feature>
<dbReference type="InterPro" id="IPR000742">
    <property type="entry name" value="EGF"/>
</dbReference>
<feature type="disulfide bond" evidence="12">
    <location>
        <begin position="3401"/>
        <end position="3411"/>
    </location>
</feature>
<feature type="disulfide bond" evidence="12">
    <location>
        <begin position="991"/>
        <end position="1001"/>
    </location>
</feature>
<dbReference type="InterPro" id="IPR013806">
    <property type="entry name" value="Kringle-like"/>
</dbReference>
<feature type="disulfide bond" evidence="12">
    <location>
        <begin position="1853"/>
        <end position="1862"/>
    </location>
</feature>
<feature type="disulfide bond" evidence="12">
    <location>
        <begin position="1773"/>
        <end position="1782"/>
    </location>
</feature>
<feature type="disulfide bond" evidence="12">
    <location>
        <begin position="3466"/>
        <end position="3475"/>
    </location>
</feature>
<keyword evidence="10 12" id="KW-1015">Disulfide bond</keyword>
<feature type="domain" description="EGF-like" evidence="15">
    <location>
        <begin position="987"/>
        <end position="1030"/>
    </location>
</feature>
<feature type="domain" description="EGF-like" evidence="15">
    <location>
        <begin position="1746"/>
        <end position="1783"/>
    </location>
</feature>
<dbReference type="SMART" id="SM00179">
    <property type="entry name" value="EGF_CA"/>
    <property type="match status" value="46"/>
</dbReference>
<dbReference type="InterPro" id="IPR000152">
    <property type="entry name" value="EGF-type_Asp/Asn_hydroxyl_site"/>
</dbReference>
<feature type="domain" description="EGF-like" evidence="15">
    <location>
        <begin position="3238"/>
        <end position="3275"/>
    </location>
</feature>
<feature type="domain" description="EGF-like" evidence="15">
    <location>
        <begin position="2062"/>
        <end position="2110"/>
    </location>
</feature>
<feature type="domain" description="EGF-like" evidence="15">
    <location>
        <begin position="2903"/>
        <end position="2939"/>
    </location>
</feature>
<reference evidence="17" key="1">
    <citation type="submission" date="2021-02" db="EMBL/GenBank/DDBJ databases">
        <authorList>
            <person name="Nowell W R."/>
        </authorList>
    </citation>
    <scope>NUCLEOTIDE SEQUENCE</scope>
</reference>
<feature type="disulfide bond" evidence="12">
    <location>
        <begin position="3226"/>
        <end position="3235"/>
    </location>
</feature>
<feature type="domain" description="EGF-like" evidence="15">
    <location>
        <begin position="3025"/>
        <end position="3061"/>
    </location>
</feature>
<feature type="disulfide bond" evidence="12">
    <location>
        <begin position="3851"/>
        <end position="3860"/>
    </location>
</feature>
<feature type="disulfide bond" evidence="12">
    <location>
        <begin position="2456"/>
        <end position="2465"/>
    </location>
</feature>
<dbReference type="InterPro" id="IPR001881">
    <property type="entry name" value="EGF-like_Ca-bd_dom"/>
</dbReference>
<feature type="disulfide bond" evidence="12">
    <location>
        <begin position="2672"/>
        <end position="2689"/>
    </location>
</feature>
<dbReference type="EMBL" id="CAJNOT010000475">
    <property type="protein sequence ID" value="CAF0994806.1"/>
    <property type="molecule type" value="Genomic_DNA"/>
</dbReference>
<dbReference type="PANTHER" id="PTHR24049:SF22">
    <property type="entry name" value="DROSOPHILA CRUMBS HOMOLOG"/>
    <property type="match status" value="1"/>
</dbReference>
<feature type="disulfide bond" evidence="12">
    <location>
        <begin position="4359"/>
        <end position="4368"/>
    </location>
</feature>
<feature type="domain" description="EGF-like" evidence="15">
    <location>
        <begin position="2392"/>
        <end position="2428"/>
    </location>
</feature>
<feature type="domain" description="EGF-like" evidence="15">
    <location>
        <begin position="3155"/>
        <end position="3196"/>
    </location>
</feature>
<dbReference type="Gene3D" id="2.10.25.10">
    <property type="entry name" value="Laminin"/>
    <property type="match status" value="65"/>
</dbReference>
<feature type="disulfide bond" evidence="12">
    <location>
        <begin position="1277"/>
        <end position="1286"/>
    </location>
</feature>
<feature type="disulfide bond" evidence="12">
    <location>
        <begin position="2946"/>
        <end position="2956"/>
    </location>
</feature>
<feature type="disulfide bond" evidence="12">
    <location>
        <begin position="2891"/>
        <end position="2900"/>
    </location>
</feature>
<feature type="domain" description="EGF-like" evidence="15">
    <location>
        <begin position="3280"/>
        <end position="3314"/>
    </location>
</feature>
<feature type="domain" description="EGF-like" evidence="15">
    <location>
        <begin position="3063"/>
        <end position="3110"/>
    </location>
</feature>
<feature type="domain" description="EGF-like" evidence="15">
    <location>
        <begin position="1826"/>
        <end position="1863"/>
    </location>
</feature>
<dbReference type="GO" id="GO:0007157">
    <property type="term" value="P:heterophilic cell-cell adhesion via plasma membrane cell adhesion molecules"/>
    <property type="evidence" value="ECO:0007669"/>
    <property type="project" value="TreeGrafter"/>
</dbReference>
<feature type="domain" description="EGF-like" evidence="15">
    <location>
        <begin position="2468"/>
        <end position="2503"/>
    </location>
</feature>
<feature type="domain" description="EGF-like" evidence="15">
    <location>
        <begin position="4174"/>
        <end position="4211"/>
    </location>
</feature>
<feature type="disulfide bond" evidence="12">
    <location>
        <begin position="3265"/>
        <end position="3274"/>
    </location>
</feature>
<feature type="disulfide bond" evidence="12">
    <location>
        <begin position="1893"/>
        <end position="1902"/>
    </location>
</feature>
<feature type="domain" description="EGF-like" evidence="15">
    <location>
        <begin position="4093"/>
        <end position="4133"/>
    </location>
</feature>
<feature type="domain" description="EGF-like" evidence="15">
    <location>
        <begin position="4289"/>
        <end position="4326"/>
    </location>
</feature>
<dbReference type="InterPro" id="IPR013032">
    <property type="entry name" value="EGF-like_CS"/>
</dbReference>
<feature type="disulfide bond" evidence="12">
    <location>
        <begin position="3051"/>
        <end position="3060"/>
    </location>
</feature>
<dbReference type="FunFam" id="2.10.25.10:FF:000031">
    <property type="entry name" value="neurogenic locus notch homolog protein 3"/>
    <property type="match status" value="1"/>
</dbReference>
<dbReference type="InterPro" id="IPR003645">
    <property type="entry name" value="Fol_N"/>
</dbReference>
<dbReference type="GO" id="GO:0005886">
    <property type="term" value="C:plasma membrane"/>
    <property type="evidence" value="ECO:0007669"/>
    <property type="project" value="UniProtKB-SubCell"/>
</dbReference>
<feature type="disulfide bond" evidence="12">
    <location>
        <begin position="4278"/>
        <end position="4287"/>
    </location>
</feature>
<feature type="domain" description="EGF-like" evidence="15">
    <location>
        <begin position="3356"/>
        <end position="3395"/>
    </location>
</feature>
<keyword evidence="7" id="KW-0106">Calcium</keyword>
<feature type="disulfide bond" evidence="12">
    <location>
        <begin position="2301"/>
        <end position="2310"/>
    </location>
</feature>
<feature type="disulfide bond" evidence="12">
    <location>
        <begin position="4162"/>
        <end position="4171"/>
    </location>
</feature>
<feature type="disulfide bond" evidence="12">
    <location>
        <begin position="2224"/>
        <end position="2233"/>
    </location>
</feature>
<feature type="disulfide bond" evidence="12">
    <location>
        <begin position="2262"/>
        <end position="2271"/>
    </location>
</feature>
<feature type="disulfide bond" evidence="12">
    <location>
        <begin position="2869"/>
        <end position="2879"/>
    </location>
</feature>
<dbReference type="FunFam" id="2.10.25.10:FF:000063">
    <property type="entry name" value="Slit guidance ligand 2"/>
    <property type="match status" value="1"/>
</dbReference>
<dbReference type="FunFam" id="2.10.25.10:FF:000391">
    <property type="entry name" value="Weary, isoform C"/>
    <property type="match status" value="6"/>
</dbReference>
<feature type="disulfide bond" evidence="12">
    <location>
        <begin position="2050"/>
        <end position="2059"/>
    </location>
</feature>
<feature type="domain" description="EGF-like" evidence="15">
    <location>
        <begin position="2821"/>
        <end position="2863"/>
    </location>
</feature>
<comment type="caution">
    <text evidence="17">The sequence shown here is derived from an EMBL/GenBank/DDBJ whole genome shotgun (WGS) entry which is preliminary data.</text>
</comment>
<feature type="domain" description="EGF-like" evidence="15">
    <location>
        <begin position="3748"/>
        <end position="3785"/>
    </location>
</feature>
<dbReference type="SMART" id="SM00274">
    <property type="entry name" value="FOLN"/>
    <property type="match status" value="9"/>
</dbReference>
<feature type="domain" description="EGF-like" evidence="15">
    <location>
        <begin position="1708"/>
        <end position="1745"/>
    </location>
</feature>
<dbReference type="GO" id="GO:0007154">
    <property type="term" value="P:cell communication"/>
    <property type="evidence" value="ECO:0007669"/>
    <property type="project" value="UniProtKB-ARBA"/>
</dbReference>
<feature type="domain" description="EGF-like" evidence="15">
    <location>
        <begin position="347"/>
        <end position="383"/>
    </location>
</feature>
<feature type="domain" description="EGF-like" evidence="15">
    <location>
        <begin position="3593"/>
        <end position="3630"/>
    </location>
</feature>
<feature type="domain" description="EGF-like" evidence="15">
    <location>
        <begin position="2742"/>
        <end position="2780"/>
    </location>
</feature>
<evidence type="ECO:0000256" key="14">
    <source>
        <dbReference type="SAM" id="Phobius"/>
    </source>
</evidence>
<dbReference type="Pfam" id="PF12661">
    <property type="entry name" value="hEGF"/>
    <property type="match status" value="2"/>
</dbReference>
<feature type="domain" description="Fibronectin type-II" evidence="16">
    <location>
        <begin position="1384"/>
        <end position="1434"/>
    </location>
</feature>
<feature type="disulfide bond" evidence="12">
    <location>
        <begin position="2809"/>
        <end position="2818"/>
    </location>
</feature>
<feature type="disulfide bond" evidence="12">
    <location>
        <begin position="3813"/>
        <end position="3822"/>
    </location>
</feature>
<feature type="disulfide bond" evidence="12">
    <location>
        <begin position="3659"/>
        <end position="3668"/>
    </location>
</feature>
<feature type="disulfide bond" evidence="12">
    <location>
        <begin position="3140"/>
        <end position="3149"/>
    </location>
</feature>
<feature type="domain" description="EGF-like" evidence="15">
    <location>
        <begin position="2782"/>
        <end position="2819"/>
    </location>
</feature>
<feature type="disulfide bond" evidence="12">
    <location>
        <begin position="3866"/>
        <end position="3876"/>
    </location>
</feature>
<feature type="domain" description="EGF-like" evidence="15">
    <location>
        <begin position="2236"/>
        <end position="2272"/>
    </location>
</feature>
<feature type="domain" description="EGF-like" evidence="15">
    <location>
        <begin position="3397"/>
        <end position="3433"/>
    </location>
</feature>
<feature type="domain" description="EGF-like" evidence="15">
    <location>
        <begin position="3552"/>
        <end position="3590"/>
    </location>
</feature>
<feature type="domain" description="EGF-like" evidence="15">
    <location>
        <begin position="2981"/>
        <end position="3022"/>
    </location>
</feature>
<feature type="disulfide bond" evidence="12">
    <location>
        <begin position="2969"/>
        <end position="2978"/>
    </location>
</feature>
<feature type="disulfide bond" evidence="12">
    <location>
        <begin position="3121"/>
        <end position="3138"/>
    </location>
</feature>
<feature type="disulfide bond" evidence="12">
    <location>
        <begin position="3775"/>
        <end position="3784"/>
    </location>
</feature>
<evidence type="ECO:0000256" key="7">
    <source>
        <dbReference type="ARBA" id="ARBA00022837"/>
    </source>
</evidence>
<feature type="disulfide bond" evidence="12">
    <location>
        <begin position="2651"/>
        <end position="2660"/>
    </location>
</feature>
<feature type="disulfide bond" evidence="12">
    <location>
        <begin position="1616"/>
        <end position="1625"/>
    </location>
</feature>
<feature type="disulfide bond" evidence="12">
    <location>
        <begin position="2514"/>
        <end position="2531"/>
    </location>
</feature>
<evidence type="ECO:0000256" key="6">
    <source>
        <dbReference type="ARBA" id="ARBA00022737"/>
    </source>
</evidence>
<dbReference type="SUPFAM" id="SSF57196">
    <property type="entry name" value="EGF/Laminin"/>
    <property type="match status" value="54"/>
</dbReference>
<feature type="domain" description="EGF-like" evidence="15">
    <location>
        <begin position="3786"/>
        <end position="3823"/>
    </location>
</feature>
<feature type="disulfide bond" evidence="12">
    <location>
        <begin position="3620"/>
        <end position="3629"/>
    </location>
</feature>
<keyword evidence="9 14" id="KW-0472">Membrane</keyword>
<feature type="disulfide bond" evidence="12">
    <location>
        <begin position="2472"/>
        <end position="2482"/>
    </location>
</feature>
<feature type="disulfide bond" evidence="12">
    <location>
        <begin position="2493"/>
        <end position="2502"/>
    </location>
</feature>
<feature type="transmembrane region" description="Helical" evidence="14">
    <location>
        <begin position="133"/>
        <end position="160"/>
    </location>
</feature>
<evidence type="ECO:0000256" key="13">
    <source>
        <dbReference type="PROSITE-ProRule" id="PRU00479"/>
    </source>
</evidence>
<feature type="disulfide bond" evidence="12">
    <location>
        <begin position="3012"/>
        <end position="3021"/>
    </location>
</feature>
<feature type="domain" description="EGF-like" evidence="15">
    <location>
        <begin position="1866"/>
        <end position="1903"/>
    </location>
</feature>
<feature type="domain" description="EGF-like" evidence="15">
    <location>
        <begin position="2703"/>
        <end position="2740"/>
    </location>
</feature>
<feature type="disulfide bond" evidence="12">
    <location>
        <begin position="871"/>
        <end position="881"/>
    </location>
</feature>
<feature type="disulfide bond" evidence="12">
    <location>
        <begin position="2396"/>
        <end position="2406"/>
    </location>
</feature>
<dbReference type="Proteomes" id="UP000663864">
    <property type="component" value="Unassembled WGS sequence"/>
</dbReference>
<feature type="disulfide bond" evidence="12">
    <location>
        <begin position="2929"/>
        <end position="2938"/>
    </location>
</feature>
<evidence type="ECO:0000256" key="11">
    <source>
        <dbReference type="ARBA" id="ARBA00023180"/>
    </source>
</evidence>
<evidence type="ECO:0000256" key="8">
    <source>
        <dbReference type="ARBA" id="ARBA00022989"/>
    </source>
</evidence>
<feature type="domain" description="EGF-like" evidence="15">
    <location>
        <begin position="3824"/>
        <end position="3861"/>
    </location>
</feature>
<feature type="domain" description="EGF-like" evidence="15">
    <location>
        <begin position="3518"/>
        <end position="3550"/>
    </location>
</feature>
<feature type="domain" description="EGF-like" evidence="15">
    <location>
        <begin position="1946"/>
        <end position="1983"/>
    </location>
</feature>
<feature type="disulfide bond" evidence="12">
    <location>
        <begin position="3714"/>
        <end position="3724"/>
    </location>
</feature>
<feature type="domain" description="EGF-like" evidence="15">
    <location>
        <begin position="2505"/>
        <end position="2543"/>
    </location>
</feature>
<feature type="domain" description="EGF-like" evidence="15">
    <location>
        <begin position="1786"/>
        <end position="1823"/>
    </location>
</feature>
<feature type="disulfide bond" evidence="12">
    <location>
        <begin position="4123"/>
        <end position="4132"/>
    </location>
</feature>
<dbReference type="GO" id="GO:0005509">
    <property type="term" value="F:calcium ion binding"/>
    <property type="evidence" value="ECO:0007669"/>
    <property type="project" value="InterPro"/>
</dbReference>
<evidence type="ECO:0000256" key="3">
    <source>
        <dbReference type="ARBA" id="ARBA00022536"/>
    </source>
</evidence>
<feature type="domain" description="EGF-like" evidence="15">
    <location>
        <begin position="556"/>
        <end position="592"/>
    </location>
</feature>
<feature type="disulfide bond" evidence="12">
    <location>
        <begin position="2751"/>
        <end position="2768"/>
    </location>
</feature>
<dbReference type="Pfam" id="PF00008">
    <property type="entry name" value="EGF"/>
    <property type="match status" value="19"/>
</dbReference>
<dbReference type="FunFam" id="2.10.25.10:FF:000321">
    <property type="entry name" value="Protein delta homolog 1"/>
    <property type="match status" value="1"/>
</dbReference>
<feature type="disulfide bond" evidence="12">
    <location>
        <begin position="4240"/>
        <end position="4249"/>
    </location>
</feature>
<feature type="domain" description="EGF-like" evidence="15">
    <location>
        <begin position="3902"/>
        <end position="3938"/>
    </location>
</feature>
<dbReference type="SMART" id="SM00059">
    <property type="entry name" value="FN2"/>
    <property type="match status" value="2"/>
</dbReference>
<evidence type="ECO:0000256" key="2">
    <source>
        <dbReference type="ARBA" id="ARBA00022475"/>
    </source>
</evidence>
<gene>
    <name evidence="17" type="ORF">ZHD862_LOCUS12211</name>
</gene>
<feature type="domain" description="EGF-like" evidence="15">
    <location>
        <begin position="2117"/>
        <end position="2155"/>
    </location>
</feature>
<keyword evidence="2" id="KW-1003">Cell membrane</keyword>
<dbReference type="InterPro" id="IPR000562">
    <property type="entry name" value="FN_type2_dom"/>
</dbReference>
<feature type="disulfide bond" evidence="12">
    <location>
        <begin position="4340"/>
        <end position="4357"/>
    </location>
</feature>
<feature type="disulfide bond" evidence="12">
    <location>
        <begin position="710"/>
        <end position="719"/>
    </location>
</feature>
<feature type="domain" description="EGF-like" evidence="15">
    <location>
        <begin position="2313"/>
        <end position="2350"/>
    </location>
</feature>
<evidence type="ECO:0000256" key="10">
    <source>
        <dbReference type="ARBA" id="ARBA00023157"/>
    </source>
</evidence>
<feature type="domain" description="EGF-like" evidence="15">
    <location>
        <begin position="2942"/>
        <end position="2979"/>
    </location>
</feature>
<dbReference type="SMART" id="SM00181">
    <property type="entry name" value="EGF"/>
    <property type="match status" value="78"/>
</dbReference>
<feature type="domain" description="EGF-like" evidence="15">
    <location>
        <begin position="3632"/>
        <end position="3669"/>
    </location>
</feature>
<feature type="disulfide bond" evidence="12">
    <location>
        <begin position="3737"/>
        <end position="3746"/>
    </location>
</feature>
<feature type="domain" description="EGF-like" evidence="15">
    <location>
        <begin position="3862"/>
        <end position="3898"/>
    </location>
</feature>
<feature type="disulfide bond" evidence="12">
    <location>
        <begin position="3100"/>
        <end position="3109"/>
    </location>
</feature>
<dbReference type="PROSITE" id="PS51092">
    <property type="entry name" value="FN2_2"/>
    <property type="match status" value="2"/>
</dbReference>
<dbReference type="InterPro" id="IPR051022">
    <property type="entry name" value="Notch_Cell-Fate_Det"/>
</dbReference>
<feature type="domain" description="EGF-like" evidence="15">
    <location>
        <begin position="3112"/>
        <end position="3150"/>
    </location>
</feature>
<feature type="domain" description="EGF-like" evidence="15">
    <location>
        <begin position="2865"/>
        <end position="2901"/>
    </location>
</feature>
<feature type="disulfide bond" evidence="12">
    <location>
        <begin position="1735"/>
        <end position="1744"/>
    </location>
</feature>
<dbReference type="CDD" id="cd00054">
    <property type="entry name" value="EGF_CA"/>
    <property type="match status" value="10"/>
</dbReference>
<feature type="domain" description="EGF-like" evidence="15">
    <location>
        <begin position="1985"/>
        <end position="2022"/>
    </location>
</feature>
<organism evidence="17 18">
    <name type="scientific">Rotaria sordida</name>
    <dbReference type="NCBI Taxonomy" id="392033"/>
    <lineage>
        <taxon>Eukaryota</taxon>
        <taxon>Metazoa</taxon>
        <taxon>Spiralia</taxon>
        <taxon>Gnathifera</taxon>
        <taxon>Rotifera</taxon>
        <taxon>Eurotatoria</taxon>
        <taxon>Bdelloidea</taxon>
        <taxon>Philodinida</taxon>
        <taxon>Philodinidae</taxon>
        <taxon>Rotaria</taxon>
    </lineage>
</organism>
<comment type="subcellular location">
    <subcellularLocation>
        <location evidence="1">Cell membrane</location>
        <topology evidence="1">Single-pass type I membrane protein</topology>
    </subcellularLocation>
</comment>
<dbReference type="PROSITE" id="PS50026">
    <property type="entry name" value="EGF_3"/>
    <property type="match status" value="77"/>
</dbReference>
<feature type="disulfide bond" evidence="12">
    <location>
        <begin position="1973"/>
        <end position="1982"/>
    </location>
</feature>
<evidence type="ECO:0000256" key="9">
    <source>
        <dbReference type="ARBA" id="ARBA00023136"/>
    </source>
</evidence>
<dbReference type="GO" id="GO:0032991">
    <property type="term" value="C:protein-containing complex"/>
    <property type="evidence" value="ECO:0007669"/>
    <property type="project" value="TreeGrafter"/>
</dbReference>
<dbReference type="PROSITE" id="PS00010">
    <property type="entry name" value="ASX_HYDROXYL"/>
    <property type="match status" value="1"/>
</dbReference>
<feature type="disulfide bond" evidence="12">
    <location>
        <begin position="2533"/>
        <end position="2542"/>
    </location>
</feature>
<feature type="domain" description="EGF-like" evidence="15">
    <location>
        <begin position="3710"/>
        <end position="3747"/>
    </location>
</feature>
<evidence type="ECO:0000313" key="17">
    <source>
        <dbReference type="EMBL" id="CAF0994806.1"/>
    </source>
</evidence>
<feature type="domain" description="EGF-like" evidence="15">
    <location>
        <begin position="3434"/>
        <end position="3476"/>
    </location>
</feature>
<feature type="disulfide bond" evidence="12">
    <location>
        <begin position="373"/>
        <end position="382"/>
    </location>
</feature>
<feature type="disulfide bond" evidence="12">
    <location>
        <begin position="3971"/>
        <end position="3981"/>
    </location>
</feature>
<feature type="domain" description="EGF-like" evidence="15">
    <location>
        <begin position="4005"/>
        <end position="4049"/>
    </location>
</feature>
<dbReference type="FunFam" id="2.10.25.10:FF:000012">
    <property type="entry name" value="Delta-like protein"/>
    <property type="match status" value="1"/>
</dbReference>
<feature type="disulfide bond" evidence="12">
    <location>
        <begin position="2770"/>
        <end position="2779"/>
    </location>
</feature>
<evidence type="ECO:0000256" key="5">
    <source>
        <dbReference type="ARBA" id="ARBA00022729"/>
    </source>
</evidence>
<feature type="transmembrane region" description="Helical" evidence="14">
    <location>
        <begin position="46"/>
        <end position="71"/>
    </location>
</feature>
<keyword evidence="6" id="KW-0677">Repeat</keyword>
<feature type="disulfide bond" evidence="12">
    <location>
        <begin position="3325"/>
        <end position="3342"/>
    </location>
</feature>
<evidence type="ECO:0000256" key="1">
    <source>
        <dbReference type="ARBA" id="ARBA00004251"/>
    </source>
</evidence>
<feature type="disulfide bond" evidence="12">
    <location>
        <begin position="2730"/>
        <end position="2739"/>
    </location>
</feature>
<feature type="domain" description="EGF-like" evidence="15">
    <location>
        <begin position="4050"/>
        <end position="4089"/>
    </location>
</feature>
<feature type="disulfide bond" evidence="12">
    <location>
        <begin position="4079"/>
        <end position="4088"/>
    </location>
</feature>
<feature type="domain" description="EGF-like" evidence="15">
    <location>
        <begin position="3967"/>
        <end position="4004"/>
    </location>
</feature>
<feature type="disulfide bond" evidence="12">
    <location>
        <begin position="4316"/>
        <end position="4325"/>
    </location>
</feature>
<feature type="disulfide bond" evidence="12">
    <location>
        <begin position="3928"/>
        <end position="3937"/>
    </location>
</feature>
<dbReference type="FunFam" id="2.10.25.10:FF:000699">
    <property type="entry name" value="Uncharacterized protein, isoform C"/>
    <property type="match status" value="1"/>
</dbReference>
<dbReference type="PANTHER" id="PTHR24049">
    <property type="entry name" value="CRUMBS FAMILY MEMBER"/>
    <property type="match status" value="1"/>
</dbReference>
<dbReference type="Pfam" id="PF11204">
    <property type="entry name" value="DUF2985"/>
    <property type="match status" value="1"/>
</dbReference>
<feature type="disulfide bond" evidence="12">
    <location>
        <begin position="2853"/>
        <end position="2862"/>
    </location>
</feature>
<dbReference type="Pfam" id="PF25024">
    <property type="entry name" value="EGF_TEN"/>
    <property type="match status" value="1"/>
</dbReference>
<feature type="domain" description="EGF-like" evidence="15">
    <location>
        <begin position="3198"/>
        <end position="3236"/>
    </location>
</feature>
<feature type="disulfide bond" evidence="12">
    <location>
        <begin position="2126"/>
        <end position="2143"/>
    </location>
</feature>
<feature type="disulfide bond" evidence="12">
    <location>
        <begin position="2950"/>
        <end position="2967"/>
    </location>
</feature>
<evidence type="ECO:0000256" key="12">
    <source>
        <dbReference type="PROSITE-ProRule" id="PRU00076"/>
    </source>
</evidence>
<feature type="domain" description="EGF-like" evidence="15">
    <location>
        <begin position="3316"/>
        <end position="3354"/>
    </location>
</feature>
<feature type="domain" description="EGF-like" evidence="15">
    <location>
        <begin position="2024"/>
        <end position="2060"/>
    </location>
</feature>
<feature type="domain" description="EGF-like" evidence="15">
    <location>
        <begin position="2622"/>
        <end position="2661"/>
    </location>
</feature>
<keyword evidence="3 12" id="KW-0245">EGF-like domain</keyword>
<feature type="disulfide bond" evidence="12">
    <location>
        <begin position="3580"/>
        <end position="3589"/>
    </location>
</feature>
<proteinExistence type="predicted"/>
<dbReference type="PROSITE" id="PS00022">
    <property type="entry name" value="EGF_1"/>
    <property type="match status" value="68"/>
</dbReference>
<feature type="disulfide bond" evidence="12">
    <location>
        <begin position="3186"/>
        <end position="3195"/>
    </location>
</feature>
<feature type="disulfide bond" evidence="12">
    <location>
        <begin position="893"/>
        <end position="902"/>
    </location>
</feature>
<feature type="disulfide bond" evidence="12">
    <location>
        <begin position="3698"/>
        <end position="3707"/>
    </location>
</feature>
<evidence type="ECO:0000259" key="15">
    <source>
        <dbReference type="PROSITE" id="PS50026"/>
    </source>
</evidence>
<feature type="domain" description="Fibronectin type-II" evidence="16">
    <location>
        <begin position="1544"/>
        <end position="1591"/>
    </location>
</feature>
<feature type="domain" description="EGF-like" evidence="15">
    <location>
        <begin position="1428"/>
        <end position="1466"/>
    </location>
</feature>
<feature type="disulfide bond" evidence="12">
    <location>
        <begin position="1813"/>
        <end position="1822"/>
    </location>
</feature>
<feature type="disulfide bond" evidence="12">
    <location>
        <begin position="1437"/>
        <end position="1454"/>
    </location>
</feature>
<feature type="disulfide bond" evidence="12">
    <location>
        <begin position="2361"/>
        <end position="2378"/>
    </location>
</feature>
<feature type="domain" description="EGF-like" evidence="15">
    <location>
        <begin position="4329"/>
        <end position="4369"/>
    </location>
</feature>
<feature type="transmembrane region" description="Helical" evidence="14">
    <location>
        <begin position="166"/>
        <end position="189"/>
    </location>
</feature>
<feature type="disulfide bond" evidence="12">
    <location>
        <begin position="931"/>
        <end position="940"/>
    </location>
</feature>
<dbReference type="InterPro" id="IPR036943">
    <property type="entry name" value="FN_type2_sf"/>
</dbReference>
<feature type="disulfide bond" evidence="12">
    <location>
        <begin position="3344"/>
        <end position="3353"/>
    </location>
</feature>
<feature type="disulfide bond" evidence="12">
    <location>
        <begin position="3888"/>
        <end position="3897"/>
    </location>
</feature>
<accession>A0A814G6S5</accession>
<sequence>MCTDLIVHDNVTTPSDSDPGSVSQSTVNQNCYQSCINSACFKYTKIILIIIYSLNIVAWGGMLFLILVGAANKTMSDEYTRKIWIEIDSQILNGLFCVTGLGLIPWRVRDLYQLYSKKHQQNLRRRHSYTTNIYWIGIVVWTFIGNSLFQIGMAVCMWSMDMNTRPAWLVGLFVGLGCCSGAFAVHILLHVSEASQCSKLNLTPLNTNSDDNYSILTERFQSSNIIKVSLIVQQPVSSTSWFLMGASDYSALIGSWQPITSADGEVIECSVFSEQAVTNQKSSLENPSRSEFTFYWMAPPSFSSIVIFVATIFDNSTTNDNDSLRYIQSTPIEIKQTQGPDRYRDVDRTFCTSSPCLNGGSCSYDDQYSYCQCVAPWNGVFCNLQYFHLMFESTLPFNSDFYFNTLNSPSYTRLSTDLFAWLNNAFNTLPSNRMYSINFVAPSPSGTYISVSMAVTPTGVSYTSVILSALVTALARNNTTPLGYQLSIDPASITEPVTQDSTPYTSCVFPFTLALVDYNFCVPLAPNFVCSRSRVIDRNTTLNSLDCSRDIFEYVSKDPCFPNICLNGGTCITVNGLATCNCPEYFTGSRCDQLYGCNPITNSRAITCANGATCRDNVCICTSNNTVGTLCEIISGNTGCVFPFTYMDVAYPSCAVISGQSLCVVRNSGINGLFPISLAGCGAPQCQNNPCGNRGACQDTVSGSFRCINCATGYSGYFCELQYQSFQMALNVTYIPDYRNLSSNASQQLQTLINQTLNVAFINITNGGVRPDIISLIENPDGTTSAIINVNTNYLNFLNNSTQSALNNLPGISIVPVNTTRECAPWYIYGGRNVTGCITNPFNVPICSLTDNFDRDGQFTACSEPINLNLCNNMFCGDGRCVVTSRNLSYCQCPNGITGENCDQLIRCSDVNCLNNGTCMMLPTGYYRCMCPPGYGGTFCQYNITDCVFPFVDNQNRSHNTCITTSDYLGGTVPWCRNILGQPRSCLIDYCAQRPCVYGTCIPTSRWAFGSSYPSFICNCTDGFTGMLCTHAYFRLKSLYLVPNISSTTLNALESPTTQTYQNISRMFRNLVRNRTNSSFDFLPLVYTTFRNPTGNYYQISADLSFPGNISQTEIADILTPILTDLPPEFNATYIDNGLLEPDSIQPLNPAPNCTLPYMYNSQSLAVCHVDNNGLAYCAYGQSYILIDRKLCDASGLPTAQYTACDILNITNPCNSTANFPIRCVAADDGWNCFCEVTQTLGRDCANLDFCRNGSLLCRNNATCINRPDLRDFSCNCTDLYYGRYCENFAIAYKLFLLNYSNETSPGLPILIAILNQTIINITNGSVIATNIIITPTGEVTVVVSGKNYSVPQLQLPLIDLVNRNWTVGPYLISFNQTSLVAIETNATCVFPFAYNGVNYTTCITTGYGFPWCSATPVFTGRIIDCRNIDWCASGPCMHNGTCTVNQELGTFQCKCVDGWMGVQCAYPTSTITIVIPIGNNTYNNITIIDITKLLPNTTNGTINVDNIRPGPNNTIIITIVVNGSNVPNITWPNIINITVEPTKNIDGCVFPFIYLNRTHSTCIPVGGNRLTYCCKNANCDLNPQWQLCNDSNVCAACAPNAGCTMSQLGVISCLCPVGFGGDLCETPLDLCAQSNRSCLNNGVCIVDPNTSSAFCNCSSPGYTGAQCETFAPCLSSPCLHNGTCSGSINGTVQCNCTNCYSGPFCQNIDYCCLNVCSPNAVCLPELNGTYVCMCLPNYTGANCSILNPCTSLPCQNNGTCVNTNGSNYECLCPTGWTGMNCDTPLVNPCASLPCHNNGTCVNTNGSNYECLCPTGWTGMNCDTPPVNPCASLPCHNNGTCVTTNGSNYECLCPTGWTGMNCDTPPVIPCASLPCHNNGTCVTTNGSNYECLCPTGWTGMNCDTPPVIPCASLPCHNNGTCVTINGSNYECLCPTGWTGMNCDTPPVNPCASLPCQNNGICVISNGSDYECLCPTGWTGMNCNIPVNPCASLPCQNNGTCVIRNASSYECLCPTGWTDMNCGIPVNPCSSFPCRNNGECFSFGDQFFCACLLGFNGTYCEIPISPCESNPCLNNGTCYEQITNSSFNITGSYLGYICICNPALYSGIRCENIVPPCPTDPALPSPCLNGGTCLPSADGRTFNCFCPFPYSGTSCDQTIDPCTPNPCSPNGQCYLNLITSSFICVCINSTHTGPLCQNLTNPCLSSPCFNGSTCIINGTNFICQCLPNRTGIYCENFLPPCTNTTCFNNGTCLYSSTTVTCLCPPLFTGPQCLQPINPCFPSPCLNNGTCLISSLNTASCSCPTLWTGILCETLVNPCLTQPCFFGGTCLLNSTYQPICICPPTQTGLYCLETINPCSSRPCYNNGTCISNSAQTNYTCICPVLYTGDRCENLINPCLPNRCIFGTCYSLNNGTYYCACAVNYTGLICDHPIDQCSLLPCVNNGTCINLGTTYSCTCPTGYIGSSCEQIINPCLSNPCRTGTCYSTGIQYICACDASHTGNLCEIPLDPCLSYPCLNNQTCLRSGTNTSYTCLCGSPYTGQRCEITVLPCTTMICLNGGTCFQTTLLTSQCLCPIGYSGTYCELISNPCQSQPCFNNGTCLSTLNNAYMCNCLPSYTGTYCEQYNPCMNFTCMNGGTCVISLSAIGGRTCICTPAYTGQLCATPISPCLSSPCVNNGVCVTIPGTVSFTCTCTPVYTGIFCEIYINPCLNYSCANGGTCYRTIDGTPICSCPSGFTGPQCLTRIDPCLSGPCLNNGICSSLLPIDNYTCICPSNYTGHRCENFVGSCSTTFCQNGGTCVYNGLNAISCICPPVWTGTSCTQRVDPCTTSNPCLNSGTCIAIFNSTNSVMIACQCLATFTGQYCQTPISPCQMLPCVNGQCLLRADGSAICYCSSQWTGAACDVLIPPCSSQPCLNNGVCYSTGINYTCMCLPGYSGLRCEIVSPTLCTLICSNNGTCAIRGQANTQICICPTGYTGIRCEVQISPCMQSPCLNNGVCLPATYANDTLGFQCICAVPYTGPICANYIPLVCGNSTCLNGGTCLVNGNQTICQCSSLFTGIHCESLINPCDSQPCVNGGTCYTTGVGRKKRQIMTTAGFYCQCPSLYTGTRCESYVSLCGSNPCQHNGTCYQDVTLNRIYCLCTPNYTGTYCNTTDNATNICTTNPSICYNGGTCRVNSSSPLGFSCTCTATTTGYFCEQPLDECQMNPKPCLNNGTCVTSLTGYMCICPNGFTGTNCSIATNPCSSQPCFRNGTCLALGTQSYTCTCPTGYFGTRCEICDCPCHIYPCLNGGVCRSTASGGVVCTCPSGYTGVRCEISLLPCDSNPCLNGGVCLYDPTTLAMTCQCCGLATGRFCETLLNPCNTSIPYCFNGGTCVLNATMKPMCICPSTFTGVYCETYSNPCSLVTCIRGTCVMLANSTFLCLCPTGRSGRYCEIVDPCLATPGTMDPCRNGGTCIRLTSTTYTCLCPAGFTGAYCDIANPCSSMPCTANATCATLLNSSALCICPVGMTGSRCDQPISSSFCSSSPCLHNGTCIGTICICPSNTSGPTCNEIVTPCPTSSRPTLVCFNGGTCVPNSGCFCDAGFAGDDCSTPIFESCTSSTCLNGGTCVQLFNSTLICICPIGYTGSRCETYTSLCLPNPCQSNGTCIPSGTTGYICVCPPNFTGPQCNLVTNPCLYLPCLNNGTCVPLQNGDYRCICLSTFTGTQCQTILNPCLSMPCNTGTCVSINNGLAYICNCPPQLTGPTCLIANPCGIQPCLNSGTCILAGASTYTCVCPINYTGTNCQTYNLCLPNPCLNNGTCSMLTTSTISCLCTTTYYGDRCQILNPCQNPICIHGICQINSATLTAQCACYAGWTGTYCDALIACYSNPCVHGTCVQSSTSGYVCNCIAGYYGPQCQYPITQTPCDSGPCRNSGTCQVAMNGYTCLCPAYYVGINCEYINPCVLIGAPSTCQSVLTPSGNYTCSCPTDPCSSNPCQYGTCIVINSGLAYSCMCYPNYLGVHCNLPDPCSLTTCYNGGRCTATVNSDSTQVTQSCQCPSSQYFIGAFCEHYNPCISSPCLNNATCTAYVNVTCYYHCICPMGYSGERCQYSMAQIRCESVNIPNNCRNGGTCMLIGMSTQCFCTSLYTGTLCENVADICSLRVCQNGGTCLIVNGTNVICQCLPSYQGTYCEYSTDPCSVQPCFNGGQCIASFLTFTCNCAQTMYTGPRCETLISSPCRISPCLNGGTCQIVGSSYVCLCPTPFTGQICAQSINICSTIQCLNGGTCLDYGTFAICNCLISYTGDRCQYINQCYPNPPCLYGGTCIPVLYSFSCQCPTGRTGTTCQFLADDPCAGGNYRCLNGGTCIILSGTSQASCLCPTNFTGEQCEQIVSPISITATTTITTLSSSILTIISESSSMIIGTTSSNYLNMTSAPYACDDISLACLAYSAYCAREIEFSGIPCRVLCPRTCNTCCEDYYIDGTCSLEKCQLNPQLECYCRKSCICKT</sequence>
<keyword evidence="5" id="KW-0732">Signal</keyword>
<dbReference type="InterPro" id="IPR009030">
    <property type="entry name" value="Growth_fac_rcpt_cys_sf"/>
</dbReference>
<feature type="domain" description="EGF-like" evidence="15">
    <location>
        <begin position="1247"/>
        <end position="1287"/>
    </location>
</feature>
<feature type="disulfide bond" evidence="12">
    <location>
        <begin position="3423"/>
        <end position="3432"/>
    </location>
</feature>